<dbReference type="PANTHER" id="PTHR43298">
    <property type="entry name" value="MULTIDRUG RESISTANCE PROTEIN NORM-RELATED"/>
    <property type="match status" value="1"/>
</dbReference>
<dbReference type="InterPro" id="IPR050222">
    <property type="entry name" value="MATE_MdtK"/>
</dbReference>
<organism evidence="11 12">
    <name type="scientific">Butyricimonas virosa</name>
    <dbReference type="NCBI Taxonomy" id="544645"/>
    <lineage>
        <taxon>Bacteria</taxon>
        <taxon>Pseudomonadati</taxon>
        <taxon>Bacteroidota</taxon>
        <taxon>Bacteroidia</taxon>
        <taxon>Bacteroidales</taxon>
        <taxon>Odoribacteraceae</taxon>
        <taxon>Butyricimonas</taxon>
    </lineage>
</organism>
<evidence type="ECO:0000256" key="6">
    <source>
        <dbReference type="ARBA" id="ARBA00022989"/>
    </source>
</evidence>
<dbReference type="OrthoDB" id="9780160at2"/>
<sequence length="462" mass="50598">MYIFAPVFKIQVMRINSLYYKQNINIAFPIMLSLAGQAIVQMADNIMVGQLGAPELAAVSLAGAIIMNTMVVGMGIATGLTPLVGQAHALDDKERIAGFFQNSLLLNTTVSLILTLFLFMLMPYLSMMGQPAEVVELCKGYYILTSFSVIPFILFMTFKQYMEGIGNTKVAMVITISCNLMNIFLNYIFIYGKFGAPFLGVAGAGLATLISRLMMPIAFFLYIHRSPIYSPVFRFFQFSNTSRRKIKQLLQVGYPIAGQMVVEFLSLSLITVMMGWLGTIALAANQIVMSMISLTFMISSGIAGASTILVSHEFGRGNIGKMRRYAHASLRLAVIFMAGAAVIYALFGAPIASIFTPDPDVIKVARNLFFVVALFEIFDGLQVTALGALRGITDVQRPMIYALVSYLFVAVPLAYIAGILLDFGAPGLLSGFCGGLMFAATLFIRRFNKSVRNIHLRRVTSL</sequence>
<feature type="transmembrane region" description="Helical" evidence="10">
    <location>
        <begin position="170"/>
        <end position="192"/>
    </location>
</feature>
<feature type="transmembrane region" description="Helical" evidence="10">
    <location>
        <begin position="332"/>
        <end position="356"/>
    </location>
</feature>
<evidence type="ECO:0000256" key="9">
    <source>
        <dbReference type="ARBA" id="ARBA00031636"/>
    </source>
</evidence>
<evidence type="ECO:0000256" key="1">
    <source>
        <dbReference type="ARBA" id="ARBA00004651"/>
    </source>
</evidence>
<evidence type="ECO:0000256" key="5">
    <source>
        <dbReference type="ARBA" id="ARBA00022692"/>
    </source>
</evidence>
<evidence type="ECO:0000256" key="3">
    <source>
        <dbReference type="ARBA" id="ARBA00022449"/>
    </source>
</evidence>
<dbReference type="Proteomes" id="UP000286063">
    <property type="component" value="Unassembled WGS sequence"/>
</dbReference>
<dbReference type="GO" id="GO:0006811">
    <property type="term" value="P:monoatomic ion transport"/>
    <property type="evidence" value="ECO:0007669"/>
    <property type="project" value="UniProtKB-KW"/>
</dbReference>
<dbReference type="InterPro" id="IPR002528">
    <property type="entry name" value="MATE_fam"/>
</dbReference>
<accession>A0A413IL40</accession>
<keyword evidence="8 10" id="KW-0472">Membrane</keyword>
<feature type="transmembrane region" description="Helical" evidence="10">
    <location>
        <begin position="140"/>
        <end position="158"/>
    </location>
</feature>
<reference evidence="11 12" key="1">
    <citation type="submission" date="2018-08" db="EMBL/GenBank/DDBJ databases">
        <title>A genome reference for cultivated species of the human gut microbiota.</title>
        <authorList>
            <person name="Zou Y."/>
            <person name="Xue W."/>
            <person name="Luo G."/>
        </authorList>
    </citation>
    <scope>NUCLEOTIDE SEQUENCE [LARGE SCALE GENOMIC DNA]</scope>
    <source>
        <strain evidence="11 12">OF02-7</strain>
    </source>
</reference>
<feature type="transmembrane region" description="Helical" evidence="10">
    <location>
        <begin position="368"/>
        <end position="389"/>
    </location>
</feature>
<proteinExistence type="predicted"/>
<keyword evidence="4" id="KW-1003">Cell membrane</keyword>
<feature type="transmembrane region" description="Helical" evidence="10">
    <location>
        <begin position="288"/>
        <end position="311"/>
    </location>
</feature>
<comment type="caution">
    <text evidence="11">The sequence shown here is derived from an EMBL/GenBank/DDBJ whole genome shotgun (WGS) entry which is preliminary data.</text>
</comment>
<keyword evidence="6 10" id="KW-1133">Transmembrane helix</keyword>
<evidence type="ECO:0000256" key="8">
    <source>
        <dbReference type="ARBA" id="ARBA00023136"/>
    </source>
</evidence>
<evidence type="ECO:0000256" key="2">
    <source>
        <dbReference type="ARBA" id="ARBA00022448"/>
    </source>
</evidence>
<keyword evidence="2" id="KW-0813">Transport</keyword>
<keyword evidence="5 10" id="KW-0812">Transmembrane</keyword>
<keyword evidence="3" id="KW-0050">Antiport</keyword>
<dbReference type="AlphaFoldDB" id="A0A413IL40"/>
<dbReference type="PANTHER" id="PTHR43298:SF2">
    <property type="entry name" value="FMN_FAD EXPORTER YEEO-RELATED"/>
    <property type="match status" value="1"/>
</dbReference>
<feature type="transmembrane region" description="Helical" evidence="10">
    <location>
        <begin position="104"/>
        <end position="125"/>
    </location>
</feature>
<dbReference type="CDD" id="cd13131">
    <property type="entry name" value="MATE_NorM_like"/>
    <property type="match status" value="1"/>
</dbReference>
<gene>
    <name evidence="11" type="ORF">DXA50_13275</name>
</gene>
<evidence type="ECO:0000256" key="4">
    <source>
        <dbReference type="ARBA" id="ARBA00022475"/>
    </source>
</evidence>
<feature type="transmembrane region" description="Helical" evidence="10">
    <location>
        <begin position="401"/>
        <end position="421"/>
    </location>
</feature>
<evidence type="ECO:0000313" key="11">
    <source>
        <dbReference type="EMBL" id="RGY15195.1"/>
    </source>
</evidence>
<evidence type="ECO:0000256" key="10">
    <source>
        <dbReference type="SAM" id="Phobius"/>
    </source>
</evidence>
<feature type="transmembrane region" description="Helical" evidence="10">
    <location>
        <begin position="198"/>
        <end position="223"/>
    </location>
</feature>
<feature type="transmembrane region" description="Helical" evidence="10">
    <location>
        <begin position="23"/>
        <end position="40"/>
    </location>
</feature>
<protein>
    <recommendedName>
        <fullName evidence="9">Multidrug-efflux transporter</fullName>
    </recommendedName>
</protein>
<dbReference type="GO" id="GO:0015297">
    <property type="term" value="F:antiporter activity"/>
    <property type="evidence" value="ECO:0007669"/>
    <property type="project" value="UniProtKB-KW"/>
</dbReference>
<dbReference type="EMBL" id="QSCR01000025">
    <property type="protein sequence ID" value="RGY15195.1"/>
    <property type="molecule type" value="Genomic_DNA"/>
</dbReference>
<dbReference type="GO" id="GO:0005886">
    <property type="term" value="C:plasma membrane"/>
    <property type="evidence" value="ECO:0007669"/>
    <property type="project" value="UniProtKB-SubCell"/>
</dbReference>
<comment type="subcellular location">
    <subcellularLocation>
        <location evidence="1">Cell membrane</location>
        <topology evidence="1">Multi-pass membrane protein</topology>
    </subcellularLocation>
</comment>
<dbReference type="PIRSF" id="PIRSF006603">
    <property type="entry name" value="DinF"/>
    <property type="match status" value="1"/>
</dbReference>
<feature type="transmembrane region" description="Helical" evidence="10">
    <location>
        <begin position="252"/>
        <end position="276"/>
    </location>
</feature>
<dbReference type="GO" id="GO:0042910">
    <property type="term" value="F:xenobiotic transmembrane transporter activity"/>
    <property type="evidence" value="ECO:0007669"/>
    <property type="project" value="InterPro"/>
</dbReference>
<feature type="transmembrane region" description="Helical" evidence="10">
    <location>
        <begin position="427"/>
        <end position="444"/>
    </location>
</feature>
<evidence type="ECO:0000313" key="12">
    <source>
        <dbReference type="Proteomes" id="UP000286063"/>
    </source>
</evidence>
<feature type="transmembrane region" description="Helical" evidence="10">
    <location>
        <begin position="60"/>
        <end position="84"/>
    </location>
</feature>
<name>A0A413IL40_9BACT</name>
<keyword evidence="7" id="KW-0406">Ion transport</keyword>
<dbReference type="Pfam" id="PF01554">
    <property type="entry name" value="MatE"/>
    <property type="match status" value="2"/>
</dbReference>
<dbReference type="NCBIfam" id="TIGR00797">
    <property type="entry name" value="matE"/>
    <property type="match status" value="1"/>
</dbReference>
<evidence type="ECO:0000256" key="7">
    <source>
        <dbReference type="ARBA" id="ARBA00023065"/>
    </source>
</evidence>
<dbReference type="InterPro" id="IPR048279">
    <property type="entry name" value="MdtK-like"/>
</dbReference>